<protein>
    <submittedName>
        <fullName evidence="2">Uncharacterized protein</fullName>
    </submittedName>
</protein>
<name>A0A0V1JS82_TRIPS</name>
<accession>A0A0V1JS82</accession>
<organism evidence="2 3">
    <name type="scientific">Trichinella pseudospiralis</name>
    <name type="common">Parasitic roundworm</name>
    <dbReference type="NCBI Taxonomy" id="6337"/>
    <lineage>
        <taxon>Eukaryota</taxon>
        <taxon>Metazoa</taxon>
        <taxon>Ecdysozoa</taxon>
        <taxon>Nematoda</taxon>
        <taxon>Enoplea</taxon>
        <taxon>Dorylaimia</taxon>
        <taxon>Trichinellida</taxon>
        <taxon>Trichinellidae</taxon>
        <taxon>Trichinella</taxon>
    </lineage>
</organism>
<evidence type="ECO:0000313" key="2">
    <source>
        <dbReference type="EMBL" id="KRZ37865.1"/>
    </source>
</evidence>
<gene>
    <name evidence="2" type="ORF">T4C_9880</name>
</gene>
<comment type="caution">
    <text evidence="2">The sequence shown here is derived from an EMBL/GenBank/DDBJ whole genome shotgun (WGS) entry which is preliminary data.</text>
</comment>
<proteinExistence type="predicted"/>
<dbReference type="Proteomes" id="UP000054826">
    <property type="component" value="Unassembled WGS sequence"/>
</dbReference>
<dbReference type="AlphaFoldDB" id="A0A0V1JS82"/>
<dbReference type="EMBL" id="JYDV01000053">
    <property type="protein sequence ID" value="KRZ37865.1"/>
    <property type="molecule type" value="Genomic_DNA"/>
</dbReference>
<evidence type="ECO:0000313" key="3">
    <source>
        <dbReference type="Proteomes" id="UP000054826"/>
    </source>
</evidence>
<feature type="region of interest" description="Disordered" evidence="1">
    <location>
        <begin position="13"/>
        <end position="34"/>
    </location>
</feature>
<reference evidence="2 3" key="1">
    <citation type="submission" date="2015-01" db="EMBL/GenBank/DDBJ databases">
        <title>Evolution of Trichinella species and genotypes.</title>
        <authorList>
            <person name="Korhonen P.K."/>
            <person name="Edoardo P."/>
            <person name="Giuseppe L.R."/>
            <person name="Gasser R.B."/>
        </authorList>
    </citation>
    <scope>NUCLEOTIDE SEQUENCE [LARGE SCALE GENOMIC DNA]</scope>
    <source>
        <strain evidence="2">ISS176</strain>
    </source>
</reference>
<sequence length="172" mass="19446">MIISHTALLSRLKRPRLNGHRSSSGLHRSRPSTKPLESDVAITAASIQLFVQSFNGSSAAQLLRTYNIDDAQFRPFEVQIDDEKRGSRRDAQVKAGFKDVYRSQHYAPMGSSMTGLQVAQKHRANSIIWLVPAKQKALFSFILTTDKAILDWQHVVHMNSQLYENSLAFKHN</sequence>
<evidence type="ECO:0000256" key="1">
    <source>
        <dbReference type="SAM" id="MobiDB-lite"/>
    </source>
</evidence>